<feature type="transmembrane region" description="Helical" evidence="6">
    <location>
        <begin position="95"/>
        <end position="116"/>
    </location>
</feature>
<keyword evidence="2" id="KW-1003">Cell membrane</keyword>
<reference evidence="8 9" key="2">
    <citation type="submission" date="2018-12" db="EMBL/GenBank/DDBJ databases">
        <title>Nakamurella antarcticus sp. nov., isolated from Antarctica South Shetland Islands soil.</title>
        <authorList>
            <person name="Peng F."/>
        </authorList>
    </citation>
    <scope>NUCLEOTIDE SEQUENCE [LARGE SCALE GENOMIC DNA]</scope>
    <source>
        <strain evidence="8 9">S14-144</strain>
    </source>
</reference>
<dbReference type="NCBIfam" id="TIGR00360">
    <property type="entry name" value="ComEC_N-term"/>
    <property type="match status" value="1"/>
</dbReference>
<evidence type="ECO:0000256" key="3">
    <source>
        <dbReference type="ARBA" id="ARBA00022692"/>
    </source>
</evidence>
<dbReference type="AlphaFoldDB" id="A0A3G8ZNR1"/>
<feature type="domain" description="Metallo-beta-lactamase" evidence="7">
    <location>
        <begin position="571"/>
        <end position="766"/>
    </location>
</feature>
<feature type="transmembrane region" description="Helical" evidence="6">
    <location>
        <begin position="477"/>
        <end position="497"/>
    </location>
</feature>
<organism evidence="8 9">
    <name type="scientific">Nakamurella antarctica</name>
    <dbReference type="NCBI Taxonomy" id="1902245"/>
    <lineage>
        <taxon>Bacteria</taxon>
        <taxon>Bacillati</taxon>
        <taxon>Actinomycetota</taxon>
        <taxon>Actinomycetes</taxon>
        <taxon>Nakamurellales</taxon>
        <taxon>Nakamurellaceae</taxon>
        <taxon>Nakamurella</taxon>
    </lineage>
</organism>
<keyword evidence="9" id="KW-1185">Reference proteome</keyword>
<feature type="transmembrane region" description="Helical" evidence="6">
    <location>
        <begin position="361"/>
        <end position="378"/>
    </location>
</feature>
<evidence type="ECO:0000256" key="4">
    <source>
        <dbReference type="ARBA" id="ARBA00022989"/>
    </source>
</evidence>
<evidence type="ECO:0000256" key="2">
    <source>
        <dbReference type="ARBA" id="ARBA00022475"/>
    </source>
</evidence>
<dbReference type="InterPro" id="IPR052159">
    <property type="entry name" value="Competence_DNA_uptake"/>
</dbReference>
<dbReference type="InterPro" id="IPR035681">
    <property type="entry name" value="ComA-like_MBL"/>
</dbReference>
<keyword evidence="4 6" id="KW-1133">Transmembrane helix</keyword>
<dbReference type="Proteomes" id="UP000268084">
    <property type="component" value="Chromosome"/>
</dbReference>
<feature type="transmembrane region" description="Helical" evidence="6">
    <location>
        <begin position="338"/>
        <end position="354"/>
    </location>
</feature>
<proteinExistence type="predicted"/>
<dbReference type="InterPro" id="IPR036866">
    <property type="entry name" value="RibonucZ/Hydroxyglut_hydro"/>
</dbReference>
<feature type="transmembrane region" description="Helical" evidence="6">
    <location>
        <begin position="384"/>
        <end position="402"/>
    </location>
</feature>
<dbReference type="PANTHER" id="PTHR30619">
    <property type="entry name" value="DNA INTERNALIZATION/COMPETENCE PROTEIN COMEC/REC2"/>
    <property type="match status" value="1"/>
</dbReference>
<keyword evidence="3 6" id="KW-0812">Transmembrane</keyword>
<dbReference type="KEGG" id="nak:EH165_10155"/>
<dbReference type="SMART" id="SM00849">
    <property type="entry name" value="Lactamase_B"/>
    <property type="match status" value="1"/>
</dbReference>
<dbReference type="GO" id="GO:0005886">
    <property type="term" value="C:plasma membrane"/>
    <property type="evidence" value="ECO:0007669"/>
    <property type="project" value="UniProtKB-SubCell"/>
</dbReference>
<feature type="transmembrane region" description="Helical" evidence="6">
    <location>
        <begin position="64"/>
        <end position="83"/>
    </location>
</feature>
<dbReference type="Pfam" id="PF03772">
    <property type="entry name" value="Competence"/>
    <property type="match status" value="1"/>
</dbReference>
<name>A0A3G8ZNR1_9ACTN</name>
<feature type="transmembrane region" description="Helical" evidence="6">
    <location>
        <begin position="509"/>
        <end position="527"/>
    </location>
</feature>
<feature type="transmembrane region" description="Helical" evidence="6">
    <location>
        <begin position="534"/>
        <end position="557"/>
    </location>
</feature>
<keyword evidence="5 6" id="KW-0472">Membrane</keyword>
<gene>
    <name evidence="8" type="ORF">EH165_10155</name>
</gene>
<dbReference type="InterPro" id="IPR001279">
    <property type="entry name" value="Metallo-B-lactamas"/>
</dbReference>
<dbReference type="EMBL" id="CP034170">
    <property type="protein sequence ID" value="AZI58447.1"/>
    <property type="molecule type" value="Genomic_DNA"/>
</dbReference>
<feature type="transmembrane region" description="Helical" evidence="6">
    <location>
        <begin position="316"/>
        <end position="332"/>
    </location>
</feature>
<dbReference type="OrthoDB" id="7177610at2"/>
<evidence type="ECO:0000313" key="8">
    <source>
        <dbReference type="EMBL" id="AZI58447.1"/>
    </source>
</evidence>
<protein>
    <submittedName>
        <fullName evidence="8">ComEC/Rec2 family competence protein</fullName>
    </submittedName>
</protein>
<dbReference type="RefSeq" id="WP_124799356.1">
    <property type="nucleotide sequence ID" value="NZ_CP034170.1"/>
</dbReference>
<sequence>MTRAAPAHGSQPVHAAPNRARIKRSARMVEAEVKPPIDLRLAAPAAAVWMGSALTLWLRPALGFGTVSALSLLALVLGLLIRSRSSHTSFLMRSAVLPGCAAVFLCLLASSGAAALRVHAAEKDPVNLAAALGDWGRLELTITSDPQRMESSFGAAEPGNSRFLIRAWSVGVDTGDGVRSTSSSITVFGVGSTWGDLIPGEKVVAYGTFAPDAYSAFPGATLTAKSDPQVTGAAPWYQRAAVRVRDDFVHASARLAPESAGLLPGIILGDVSGISVALSADAKVAGLAHLLAVSGSHFSILCGAAMVFFRRAGPRPAAVLGFVLLVMLVVIVRPGPSVLRAAVMGAVTMLALLVGRTRTALPALFAAVIGLLFYDPALSVSPGFALSVLATGGLVLVAPAWSESLQRRGWPAGWADLLVVPIVAHLFTMPIVAAISGSISLASVPANILVAPVVAPLLILGAAAAAVVVFVPWAAEILIAGAGPLVGWIASVAHMAADWPLATVPWSSSVWGVMGLAALAAAAAFTLRARRIRALAAALTAGVAVVLIPSAALSIGWPPEAWAVVGCEVGQGDGFVLSTGEPGSAVVIDTGPDPDLMDACLERLGITAITLLVLTHLHADHVDGLEGAIRGRTVGALAVGPGREPKSAWQTVTRLAAVRGIPMMELAMGQRFSAGDVLLDVLGPDRGRIGSFLSPNDQSVVFRADVGGIRILFTGDIEDEAQRALLADGVDVRAEVLKLPHHGSATLLPALIAAVDAQVVMIGVGIGNDFSHPTKFALDTVRAAGARVVLRTDTDGDIAVCLGAGGISTATRGPSLRVGVG</sequence>
<feature type="transmembrane region" description="Helical" evidence="6">
    <location>
        <begin position="287"/>
        <end position="309"/>
    </location>
</feature>
<accession>A0A3G8ZNR1</accession>
<feature type="transmembrane region" description="Helical" evidence="6">
    <location>
        <begin position="448"/>
        <end position="470"/>
    </location>
</feature>
<dbReference type="Gene3D" id="3.60.15.10">
    <property type="entry name" value="Ribonuclease Z/Hydroxyacylglutathione hydrolase-like"/>
    <property type="match status" value="1"/>
</dbReference>
<dbReference type="SUPFAM" id="SSF56281">
    <property type="entry name" value="Metallo-hydrolase/oxidoreductase"/>
    <property type="match status" value="1"/>
</dbReference>
<reference evidence="8 9" key="1">
    <citation type="submission" date="2018-11" db="EMBL/GenBank/DDBJ databases">
        <authorList>
            <person name="Da X."/>
        </authorList>
    </citation>
    <scope>NUCLEOTIDE SEQUENCE [LARGE SCALE GENOMIC DNA]</scope>
    <source>
        <strain evidence="8 9">S14-144</strain>
    </source>
</reference>
<evidence type="ECO:0000313" key="9">
    <source>
        <dbReference type="Proteomes" id="UP000268084"/>
    </source>
</evidence>
<dbReference type="PANTHER" id="PTHR30619:SF1">
    <property type="entry name" value="RECOMBINATION PROTEIN 2"/>
    <property type="match status" value="1"/>
</dbReference>
<feature type="transmembrane region" description="Helical" evidence="6">
    <location>
        <begin position="414"/>
        <end position="436"/>
    </location>
</feature>
<dbReference type="InterPro" id="IPR004477">
    <property type="entry name" value="ComEC_N"/>
</dbReference>
<evidence type="ECO:0000256" key="5">
    <source>
        <dbReference type="ARBA" id="ARBA00023136"/>
    </source>
</evidence>
<evidence type="ECO:0000256" key="6">
    <source>
        <dbReference type="SAM" id="Phobius"/>
    </source>
</evidence>
<dbReference type="Pfam" id="PF00753">
    <property type="entry name" value="Lactamase_B"/>
    <property type="match status" value="1"/>
</dbReference>
<dbReference type="CDD" id="cd07731">
    <property type="entry name" value="ComA-like_MBL-fold"/>
    <property type="match status" value="1"/>
</dbReference>
<comment type="subcellular location">
    <subcellularLocation>
        <location evidence="1">Cell membrane</location>
        <topology evidence="1">Multi-pass membrane protein</topology>
    </subcellularLocation>
</comment>
<evidence type="ECO:0000256" key="1">
    <source>
        <dbReference type="ARBA" id="ARBA00004651"/>
    </source>
</evidence>
<evidence type="ECO:0000259" key="7">
    <source>
        <dbReference type="SMART" id="SM00849"/>
    </source>
</evidence>